<sequence>MRALMLLFLSAPALSQAPPPSLDPDVCDNKPVIMLVAGDIKDWTRIRAYGAAIRDSGLYDKLGGYYINVPRSIATFEGTPPPEQSMLMVRFPCFAHARTFWYSREYQERLKLLRLDPSAGDFTVTVYPEAAPPPGVSAWWPKLGPIKTATPELAAGVPQIADKPK</sequence>
<name>A0A841L8K7_9SPHN</name>
<dbReference type="SUPFAM" id="SSF54909">
    <property type="entry name" value="Dimeric alpha+beta barrel"/>
    <property type="match status" value="1"/>
</dbReference>
<gene>
    <name evidence="3" type="ORF">FHS79_000328</name>
</gene>
<proteinExistence type="predicted"/>
<dbReference type="InterPro" id="IPR010753">
    <property type="entry name" value="DUF1330"/>
</dbReference>
<dbReference type="Proteomes" id="UP000538147">
    <property type="component" value="Unassembled WGS sequence"/>
</dbReference>
<reference evidence="3 4" key="1">
    <citation type="submission" date="2020-08" db="EMBL/GenBank/DDBJ databases">
        <title>Genomic Encyclopedia of Type Strains, Phase IV (KMG-IV): sequencing the most valuable type-strain genomes for metagenomic binning, comparative biology and taxonomic classification.</title>
        <authorList>
            <person name="Goeker M."/>
        </authorList>
    </citation>
    <scope>NUCLEOTIDE SEQUENCE [LARGE SCALE GENOMIC DNA]</scope>
    <source>
        <strain evidence="3 4">DSM 102189</strain>
    </source>
</reference>
<evidence type="ECO:0000313" key="4">
    <source>
        <dbReference type="Proteomes" id="UP000538147"/>
    </source>
</evidence>
<keyword evidence="4" id="KW-1185">Reference proteome</keyword>
<accession>A0A841L8K7</accession>
<evidence type="ECO:0000256" key="1">
    <source>
        <dbReference type="SAM" id="SignalP"/>
    </source>
</evidence>
<organism evidence="3 4">
    <name type="scientific">Polymorphobacter multimanifer</name>
    <dbReference type="NCBI Taxonomy" id="1070431"/>
    <lineage>
        <taxon>Bacteria</taxon>
        <taxon>Pseudomonadati</taxon>
        <taxon>Pseudomonadota</taxon>
        <taxon>Alphaproteobacteria</taxon>
        <taxon>Sphingomonadales</taxon>
        <taxon>Sphingosinicellaceae</taxon>
        <taxon>Polymorphobacter</taxon>
    </lineage>
</organism>
<dbReference type="AlphaFoldDB" id="A0A841L8K7"/>
<comment type="caution">
    <text evidence="3">The sequence shown here is derived from an EMBL/GenBank/DDBJ whole genome shotgun (WGS) entry which is preliminary data.</text>
</comment>
<dbReference type="EMBL" id="JACIIV010000002">
    <property type="protein sequence ID" value="MBB6226175.1"/>
    <property type="molecule type" value="Genomic_DNA"/>
</dbReference>
<dbReference type="InterPro" id="IPR011008">
    <property type="entry name" value="Dimeric_a/b-barrel"/>
</dbReference>
<dbReference type="Pfam" id="PF07045">
    <property type="entry name" value="DUF1330"/>
    <property type="match status" value="1"/>
</dbReference>
<evidence type="ECO:0000313" key="3">
    <source>
        <dbReference type="EMBL" id="MBB6226175.1"/>
    </source>
</evidence>
<dbReference type="Gene3D" id="3.30.70.100">
    <property type="match status" value="1"/>
</dbReference>
<feature type="chain" id="PRO_5032842032" evidence="1">
    <location>
        <begin position="18"/>
        <end position="165"/>
    </location>
</feature>
<evidence type="ECO:0000259" key="2">
    <source>
        <dbReference type="Pfam" id="PF07045"/>
    </source>
</evidence>
<keyword evidence="1" id="KW-0732">Signal</keyword>
<dbReference type="RefSeq" id="WP_184194376.1">
    <property type="nucleotide sequence ID" value="NZ_JACIIV010000002.1"/>
</dbReference>
<feature type="signal peptide" evidence="1">
    <location>
        <begin position="1"/>
        <end position="17"/>
    </location>
</feature>
<feature type="domain" description="DUF1330" evidence="2">
    <location>
        <begin position="39"/>
        <end position="112"/>
    </location>
</feature>
<protein>
    <submittedName>
        <fullName evidence="3">Uncharacterized protein (DUF1330 family)</fullName>
    </submittedName>
</protein>